<keyword evidence="12" id="KW-1185">Reference proteome</keyword>
<comment type="similarity">
    <text evidence="2">Belongs to the major facilitator superfamily. EmrB family.</text>
</comment>
<dbReference type="Gene3D" id="1.20.1250.20">
    <property type="entry name" value="MFS general substrate transporter like domains"/>
    <property type="match status" value="1"/>
</dbReference>
<dbReference type="PRINTS" id="PR01036">
    <property type="entry name" value="TCRTETB"/>
</dbReference>
<dbReference type="PROSITE" id="PS50850">
    <property type="entry name" value="MFS"/>
    <property type="match status" value="1"/>
</dbReference>
<feature type="region of interest" description="Disordered" evidence="8">
    <location>
        <begin position="513"/>
        <end position="551"/>
    </location>
</feature>
<dbReference type="CDD" id="cd17503">
    <property type="entry name" value="MFS_LmrB_MDR_like"/>
    <property type="match status" value="1"/>
</dbReference>
<feature type="transmembrane region" description="Helical" evidence="9">
    <location>
        <begin position="486"/>
        <end position="504"/>
    </location>
</feature>
<dbReference type="STRING" id="112248.SAMN05444392_10867"/>
<keyword evidence="5 9" id="KW-0812">Transmembrane</keyword>
<evidence type="ECO:0000256" key="2">
    <source>
        <dbReference type="ARBA" id="ARBA00008537"/>
    </source>
</evidence>
<feature type="transmembrane region" description="Helical" evidence="9">
    <location>
        <begin position="80"/>
        <end position="104"/>
    </location>
</feature>
<dbReference type="InterPro" id="IPR036259">
    <property type="entry name" value="MFS_trans_sf"/>
</dbReference>
<dbReference type="InterPro" id="IPR020846">
    <property type="entry name" value="MFS_dom"/>
</dbReference>
<feature type="domain" description="Major facilitator superfamily (MFS) profile" evidence="10">
    <location>
        <begin position="15"/>
        <end position="509"/>
    </location>
</feature>
<keyword evidence="3" id="KW-0813">Transport</keyword>
<evidence type="ECO:0000313" key="11">
    <source>
        <dbReference type="EMBL" id="SHF13614.1"/>
    </source>
</evidence>
<feature type="transmembrane region" description="Helical" evidence="9">
    <location>
        <begin position="142"/>
        <end position="161"/>
    </location>
</feature>
<name>A0A1M4Z6G6_9BACL</name>
<evidence type="ECO:0000256" key="7">
    <source>
        <dbReference type="ARBA" id="ARBA00023136"/>
    </source>
</evidence>
<proteinExistence type="inferred from homology"/>
<reference evidence="11 12" key="1">
    <citation type="submission" date="2016-11" db="EMBL/GenBank/DDBJ databases">
        <authorList>
            <person name="Jaros S."/>
            <person name="Januszkiewicz K."/>
            <person name="Wedrychowicz H."/>
        </authorList>
    </citation>
    <scope>NUCLEOTIDE SEQUENCE [LARGE SCALE GENOMIC DNA]</scope>
    <source>
        <strain evidence="11 12">DSM 44666</strain>
    </source>
</reference>
<dbReference type="Pfam" id="PF07690">
    <property type="entry name" value="MFS_1"/>
    <property type="match status" value="1"/>
</dbReference>
<feature type="transmembrane region" description="Helical" evidence="9">
    <location>
        <begin position="333"/>
        <end position="354"/>
    </location>
</feature>
<gene>
    <name evidence="11" type="ORF">SAMN05444392_10867</name>
</gene>
<evidence type="ECO:0000256" key="5">
    <source>
        <dbReference type="ARBA" id="ARBA00022692"/>
    </source>
</evidence>
<feature type="transmembrane region" description="Helical" evidence="9">
    <location>
        <begin position="305"/>
        <end position="326"/>
    </location>
</feature>
<evidence type="ECO:0000256" key="8">
    <source>
        <dbReference type="SAM" id="MobiDB-lite"/>
    </source>
</evidence>
<dbReference type="SUPFAM" id="SSF103473">
    <property type="entry name" value="MFS general substrate transporter"/>
    <property type="match status" value="1"/>
</dbReference>
<accession>A0A1M4Z6G6</accession>
<comment type="subcellular location">
    <subcellularLocation>
        <location evidence="1">Cell membrane</location>
        <topology evidence="1">Multi-pass membrane protein</topology>
    </subcellularLocation>
</comment>
<dbReference type="InterPro" id="IPR004638">
    <property type="entry name" value="EmrB-like"/>
</dbReference>
<evidence type="ECO:0000259" key="10">
    <source>
        <dbReference type="PROSITE" id="PS50850"/>
    </source>
</evidence>
<organism evidence="11 12">
    <name type="scientific">Seinonella peptonophila</name>
    <dbReference type="NCBI Taxonomy" id="112248"/>
    <lineage>
        <taxon>Bacteria</taxon>
        <taxon>Bacillati</taxon>
        <taxon>Bacillota</taxon>
        <taxon>Bacilli</taxon>
        <taxon>Bacillales</taxon>
        <taxon>Thermoactinomycetaceae</taxon>
        <taxon>Seinonella</taxon>
    </lineage>
</organism>
<feature type="transmembrane region" description="Helical" evidence="9">
    <location>
        <begin position="53"/>
        <end position="73"/>
    </location>
</feature>
<evidence type="ECO:0000313" key="12">
    <source>
        <dbReference type="Proteomes" id="UP000184476"/>
    </source>
</evidence>
<keyword evidence="6 9" id="KW-1133">Transmembrane helix</keyword>
<dbReference type="Proteomes" id="UP000184476">
    <property type="component" value="Unassembled WGS sequence"/>
</dbReference>
<feature type="transmembrane region" description="Helical" evidence="9">
    <location>
        <begin position="200"/>
        <end position="219"/>
    </location>
</feature>
<keyword evidence="7 9" id="KW-0472">Membrane</keyword>
<dbReference type="AlphaFoldDB" id="A0A1M4Z6G6"/>
<keyword evidence="4" id="KW-1003">Cell membrane</keyword>
<dbReference type="RefSeq" id="WP_073155296.1">
    <property type="nucleotide sequence ID" value="NZ_FQVL01000008.1"/>
</dbReference>
<feature type="transmembrane region" description="Helical" evidence="9">
    <location>
        <begin position="110"/>
        <end position="130"/>
    </location>
</feature>
<feature type="transmembrane region" description="Helical" evidence="9">
    <location>
        <begin position="167"/>
        <end position="188"/>
    </location>
</feature>
<sequence>MPTEEGNGIRQHIPLIIVIMSGMFLAVLNQTLLSVAIPHFINEFQVTATTAQWLMTGYMLINGVLVPMSAYLIERFGTRNLFIGSMLFFTIGSFICGIAMTFPILLTGRLIQAIGAGILMPLCMTIILYIFPPEKRGKGMGIVGLGIMFAPAIGPTLSGWVMEHYSWRLLFNGIVPLSIIILIIATILMKEVKEKSNPQFSFLGSLLSTLGFGLFIYGLSQAGTDGWTDPIVLSCIYAGLIAILIFIYQQLRAKNPILNFRIFKYDMFSLSTLISMIVTIAMFSGMFLLPIYLQNLRGFSPLESGLLMLPGAIVMGIMSPVSGYLFDKIGPRWLAVVGMAITTVTTWEFTHLTLDTSYNYILTINIIRSLGMSLLMMPIMTAGLNQLPREENSHGTAMSNTMRQVGGSIGISLFTTIFTIRTDFHLAHLKEQTNLFDPLFQQMFQTLSNGLAAVTGTPPGTSQQLATALLGGRVGQSSAVSGINDAFYWATAFALVGFILSFFLRDVRRDKKPELAVKEPNQPSPDSAEVVEEPASSEPVPKEQAQPIPSA</sequence>
<evidence type="ECO:0000256" key="6">
    <source>
        <dbReference type="ARBA" id="ARBA00022989"/>
    </source>
</evidence>
<feature type="transmembrane region" description="Helical" evidence="9">
    <location>
        <begin position="12"/>
        <end position="41"/>
    </location>
</feature>
<feature type="transmembrane region" description="Helical" evidence="9">
    <location>
        <begin position="268"/>
        <end position="293"/>
    </location>
</feature>
<evidence type="ECO:0000256" key="3">
    <source>
        <dbReference type="ARBA" id="ARBA00022448"/>
    </source>
</evidence>
<dbReference type="PANTHER" id="PTHR42718:SF9">
    <property type="entry name" value="MAJOR FACILITATOR SUPERFAMILY MULTIDRUG TRANSPORTER MFSC"/>
    <property type="match status" value="1"/>
</dbReference>
<dbReference type="EMBL" id="FQVL01000008">
    <property type="protein sequence ID" value="SHF13614.1"/>
    <property type="molecule type" value="Genomic_DNA"/>
</dbReference>
<dbReference type="NCBIfam" id="TIGR00711">
    <property type="entry name" value="efflux_EmrB"/>
    <property type="match status" value="1"/>
</dbReference>
<dbReference type="Gene3D" id="1.20.1720.10">
    <property type="entry name" value="Multidrug resistance protein D"/>
    <property type="match status" value="1"/>
</dbReference>
<evidence type="ECO:0000256" key="1">
    <source>
        <dbReference type="ARBA" id="ARBA00004651"/>
    </source>
</evidence>
<feature type="transmembrane region" description="Helical" evidence="9">
    <location>
        <begin position="360"/>
        <end position="384"/>
    </location>
</feature>
<dbReference type="PANTHER" id="PTHR42718">
    <property type="entry name" value="MAJOR FACILITATOR SUPERFAMILY MULTIDRUG TRANSPORTER MFSC"/>
    <property type="match status" value="1"/>
</dbReference>
<feature type="transmembrane region" description="Helical" evidence="9">
    <location>
        <begin position="405"/>
        <end position="422"/>
    </location>
</feature>
<protein>
    <submittedName>
        <fullName evidence="11">Drug resistance transporter, EmrB/QacA subfamily</fullName>
    </submittedName>
</protein>
<dbReference type="GO" id="GO:0022857">
    <property type="term" value="F:transmembrane transporter activity"/>
    <property type="evidence" value="ECO:0007669"/>
    <property type="project" value="InterPro"/>
</dbReference>
<dbReference type="InterPro" id="IPR011701">
    <property type="entry name" value="MFS"/>
</dbReference>
<evidence type="ECO:0000256" key="9">
    <source>
        <dbReference type="SAM" id="Phobius"/>
    </source>
</evidence>
<evidence type="ECO:0000256" key="4">
    <source>
        <dbReference type="ARBA" id="ARBA00022475"/>
    </source>
</evidence>
<feature type="transmembrane region" description="Helical" evidence="9">
    <location>
        <begin position="231"/>
        <end position="248"/>
    </location>
</feature>
<dbReference type="GO" id="GO:0005886">
    <property type="term" value="C:plasma membrane"/>
    <property type="evidence" value="ECO:0007669"/>
    <property type="project" value="UniProtKB-SubCell"/>
</dbReference>